<evidence type="ECO:0000259" key="10">
    <source>
        <dbReference type="Pfam" id="PF11356"/>
    </source>
</evidence>
<dbReference type="RefSeq" id="WP_343858670.1">
    <property type="nucleotide sequence ID" value="NZ_BAAAFD010000003.1"/>
</dbReference>
<proteinExistence type="predicted"/>
<keyword evidence="8 9" id="KW-0472">Membrane</keyword>
<sequence>MLNINFSEYECKIDMSQGLNRSSKTIISILVLAIAILSYVVFVNPSHDPITLSEEAESSLLDDDANAALWEQNREGLQGTQENVDLEGLEQTPLDLTLLGLVASDTQSEASATIQSRLQVRTYYVNDQIAYTKATLVEIRNDRVILLNNGSKEVLLLQGTKSSDHNYAIDPKDSDGENYTIVDDPEGLAKKIGNRPKLLEHVISTQPHTANDGTLGMLVSPGQNPKLYKAARFKEGDVLQKVNGHDVTTDEGLEAIQTLIPNAQTLVFSVLRGGRVISLYLDIPSEGLKVKTN</sequence>
<dbReference type="Pfam" id="PF11356">
    <property type="entry name" value="T2SSC"/>
    <property type="match status" value="1"/>
</dbReference>
<name>A0ABN1LHE8_9ALTE</name>
<organism evidence="11 12">
    <name type="scientific">Aliiglaciecola litoralis</name>
    <dbReference type="NCBI Taxonomy" id="582857"/>
    <lineage>
        <taxon>Bacteria</taxon>
        <taxon>Pseudomonadati</taxon>
        <taxon>Pseudomonadota</taxon>
        <taxon>Gammaproteobacteria</taxon>
        <taxon>Alteromonadales</taxon>
        <taxon>Alteromonadaceae</taxon>
        <taxon>Aliiglaciecola</taxon>
    </lineage>
</organism>
<evidence type="ECO:0000256" key="5">
    <source>
        <dbReference type="ARBA" id="ARBA00022692"/>
    </source>
</evidence>
<feature type="transmembrane region" description="Helical" evidence="9">
    <location>
        <begin position="25"/>
        <end position="43"/>
    </location>
</feature>
<evidence type="ECO:0000256" key="9">
    <source>
        <dbReference type="SAM" id="Phobius"/>
    </source>
</evidence>
<dbReference type="InterPro" id="IPR024961">
    <property type="entry name" value="T2SS_GspC_N"/>
</dbReference>
<dbReference type="Gene3D" id="2.30.42.10">
    <property type="match status" value="1"/>
</dbReference>
<evidence type="ECO:0000256" key="4">
    <source>
        <dbReference type="ARBA" id="ARBA00022519"/>
    </source>
</evidence>
<keyword evidence="12" id="KW-1185">Reference proteome</keyword>
<evidence type="ECO:0000256" key="7">
    <source>
        <dbReference type="ARBA" id="ARBA00022989"/>
    </source>
</evidence>
<feature type="domain" description="Type II secretion system protein GspC N-terminal" evidence="10">
    <location>
        <begin position="88"/>
        <end position="156"/>
    </location>
</feature>
<protein>
    <recommendedName>
        <fullName evidence="10">Type II secretion system protein GspC N-terminal domain-containing protein</fullName>
    </recommendedName>
</protein>
<evidence type="ECO:0000256" key="3">
    <source>
        <dbReference type="ARBA" id="ARBA00022475"/>
    </source>
</evidence>
<keyword evidence="4" id="KW-0997">Cell inner membrane</keyword>
<dbReference type="InterPro" id="IPR036034">
    <property type="entry name" value="PDZ_sf"/>
</dbReference>
<evidence type="ECO:0000313" key="11">
    <source>
        <dbReference type="EMBL" id="GAA0856106.1"/>
    </source>
</evidence>
<keyword evidence="7 9" id="KW-1133">Transmembrane helix</keyword>
<evidence type="ECO:0000256" key="6">
    <source>
        <dbReference type="ARBA" id="ARBA00022927"/>
    </source>
</evidence>
<keyword evidence="3" id="KW-1003">Cell membrane</keyword>
<reference evidence="11 12" key="1">
    <citation type="journal article" date="2019" name="Int. J. Syst. Evol. Microbiol.">
        <title>The Global Catalogue of Microorganisms (GCM) 10K type strain sequencing project: providing services to taxonomists for standard genome sequencing and annotation.</title>
        <authorList>
            <consortium name="The Broad Institute Genomics Platform"/>
            <consortium name="The Broad Institute Genome Sequencing Center for Infectious Disease"/>
            <person name="Wu L."/>
            <person name="Ma J."/>
        </authorList>
    </citation>
    <scope>NUCLEOTIDE SEQUENCE [LARGE SCALE GENOMIC DNA]</scope>
    <source>
        <strain evidence="11 12">JCM 15896</strain>
    </source>
</reference>
<comment type="caution">
    <text evidence="11">The sequence shown here is derived from an EMBL/GenBank/DDBJ whole genome shotgun (WGS) entry which is preliminary data.</text>
</comment>
<evidence type="ECO:0000256" key="8">
    <source>
        <dbReference type="ARBA" id="ARBA00023136"/>
    </source>
</evidence>
<gene>
    <name evidence="11" type="ORF">GCM10009114_16870</name>
</gene>
<evidence type="ECO:0000313" key="12">
    <source>
        <dbReference type="Proteomes" id="UP001500359"/>
    </source>
</evidence>
<dbReference type="Gene3D" id="2.30.30.830">
    <property type="match status" value="1"/>
</dbReference>
<keyword evidence="6" id="KW-0653">Protein transport</keyword>
<dbReference type="SUPFAM" id="SSF50156">
    <property type="entry name" value="PDZ domain-like"/>
    <property type="match status" value="1"/>
</dbReference>
<evidence type="ECO:0000256" key="1">
    <source>
        <dbReference type="ARBA" id="ARBA00004533"/>
    </source>
</evidence>
<dbReference type="Proteomes" id="UP001500359">
    <property type="component" value="Unassembled WGS sequence"/>
</dbReference>
<keyword evidence="2" id="KW-0813">Transport</keyword>
<accession>A0ABN1LHE8</accession>
<keyword evidence="5 9" id="KW-0812">Transmembrane</keyword>
<dbReference type="EMBL" id="BAAAFD010000003">
    <property type="protein sequence ID" value="GAA0856106.1"/>
    <property type="molecule type" value="Genomic_DNA"/>
</dbReference>
<comment type="subcellular location">
    <subcellularLocation>
        <location evidence="1">Cell inner membrane</location>
    </subcellularLocation>
</comment>
<evidence type="ECO:0000256" key="2">
    <source>
        <dbReference type="ARBA" id="ARBA00022448"/>
    </source>
</evidence>